<evidence type="ECO:0000313" key="1">
    <source>
        <dbReference type="EMBL" id="GAA0163108.1"/>
    </source>
</evidence>
<dbReference type="AlphaFoldDB" id="A0AAV3QIY3"/>
<keyword evidence="2" id="KW-1185">Reference proteome</keyword>
<dbReference type="Proteomes" id="UP001454036">
    <property type="component" value="Unassembled WGS sequence"/>
</dbReference>
<gene>
    <name evidence="1" type="ORF">LIER_19060</name>
</gene>
<comment type="caution">
    <text evidence="1">The sequence shown here is derived from an EMBL/GenBank/DDBJ whole genome shotgun (WGS) entry which is preliminary data.</text>
</comment>
<dbReference type="EMBL" id="BAABME010004659">
    <property type="protein sequence ID" value="GAA0163108.1"/>
    <property type="molecule type" value="Genomic_DNA"/>
</dbReference>
<protein>
    <submittedName>
        <fullName evidence="1">Uncharacterized protein</fullName>
    </submittedName>
</protein>
<reference evidence="1 2" key="1">
    <citation type="submission" date="2024-01" db="EMBL/GenBank/DDBJ databases">
        <title>The complete chloroplast genome sequence of Lithospermum erythrorhizon: insights into the phylogenetic relationship among Boraginaceae species and the maternal lineages of purple gromwells.</title>
        <authorList>
            <person name="Okada T."/>
            <person name="Watanabe K."/>
        </authorList>
    </citation>
    <scope>NUCLEOTIDE SEQUENCE [LARGE SCALE GENOMIC DNA]</scope>
</reference>
<sequence>MVGLPIQRRPNKALLVFKRLPLAFSLPKAFQSFHCPAIMARGLRVPSSGKWQLWTPSMCHRIGGRVSLGTCQGGHLGEGGPGATSSGCYSQRSSMIAGPIGARTKDG</sequence>
<proteinExistence type="predicted"/>
<organism evidence="1 2">
    <name type="scientific">Lithospermum erythrorhizon</name>
    <name type="common">Purple gromwell</name>
    <name type="synonym">Lithospermum officinale var. erythrorhizon</name>
    <dbReference type="NCBI Taxonomy" id="34254"/>
    <lineage>
        <taxon>Eukaryota</taxon>
        <taxon>Viridiplantae</taxon>
        <taxon>Streptophyta</taxon>
        <taxon>Embryophyta</taxon>
        <taxon>Tracheophyta</taxon>
        <taxon>Spermatophyta</taxon>
        <taxon>Magnoliopsida</taxon>
        <taxon>eudicotyledons</taxon>
        <taxon>Gunneridae</taxon>
        <taxon>Pentapetalae</taxon>
        <taxon>asterids</taxon>
        <taxon>lamiids</taxon>
        <taxon>Boraginales</taxon>
        <taxon>Boraginaceae</taxon>
        <taxon>Boraginoideae</taxon>
        <taxon>Lithospermeae</taxon>
        <taxon>Lithospermum</taxon>
    </lineage>
</organism>
<accession>A0AAV3QIY3</accession>
<evidence type="ECO:0000313" key="2">
    <source>
        <dbReference type="Proteomes" id="UP001454036"/>
    </source>
</evidence>
<name>A0AAV3QIY3_LITER</name>